<dbReference type="Proteomes" id="UP001497623">
    <property type="component" value="Unassembled WGS sequence"/>
</dbReference>
<evidence type="ECO:0008006" key="4">
    <source>
        <dbReference type="Google" id="ProtNLM"/>
    </source>
</evidence>
<dbReference type="EMBL" id="CAXKWB010001981">
    <property type="protein sequence ID" value="CAL4065971.1"/>
    <property type="molecule type" value="Genomic_DNA"/>
</dbReference>
<feature type="non-terminal residue" evidence="2">
    <location>
        <position position="1"/>
    </location>
</feature>
<name>A0AAV2PZP6_MEGNR</name>
<keyword evidence="1" id="KW-0732">Signal</keyword>
<feature type="non-terminal residue" evidence="2">
    <location>
        <position position="226"/>
    </location>
</feature>
<dbReference type="SUPFAM" id="SSF49265">
    <property type="entry name" value="Fibronectin type III"/>
    <property type="match status" value="1"/>
</dbReference>
<comment type="caution">
    <text evidence="2">The sequence shown here is derived from an EMBL/GenBank/DDBJ whole genome shotgun (WGS) entry which is preliminary data.</text>
</comment>
<dbReference type="InterPro" id="IPR036116">
    <property type="entry name" value="FN3_sf"/>
</dbReference>
<keyword evidence="3" id="KW-1185">Reference proteome</keyword>
<feature type="chain" id="PRO_5043785789" description="Fibronectin type-III domain-containing protein" evidence="1">
    <location>
        <begin position="29"/>
        <end position="226"/>
    </location>
</feature>
<organism evidence="2 3">
    <name type="scientific">Meganyctiphanes norvegica</name>
    <name type="common">Northern krill</name>
    <name type="synonym">Thysanopoda norvegica</name>
    <dbReference type="NCBI Taxonomy" id="48144"/>
    <lineage>
        <taxon>Eukaryota</taxon>
        <taxon>Metazoa</taxon>
        <taxon>Ecdysozoa</taxon>
        <taxon>Arthropoda</taxon>
        <taxon>Crustacea</taxon>
        <taxon>Multicrustacea</taxon>
        <taxon>Malacostraca</taxon>
        <taxon>Eumalacostraca</taxon>
        <taxon>Eucarida</taxon>
        <taxon>Euphausiacea</taxon>
        <taxon>Euphausiidae</taxon>
        <taxon>Meganyctiphanes</taxon>
    </lineage>
</organism>
<evidence type="ECO:0000313" key="2">
    <source>
        <dbReference type="EMBL" id="CAL4065971.1"/>
    </source>
</evidence>
<accession>A0AAV2PZP6</accession>
<gene>
    <name evidence="2" type="ORF">MNOR_LOCUS5218</name>
</gene>
<evidence type="ECO:0000313" key="3">
    <source>
        <dbReference type="Proteomes" id="UP001497623"/>
    </source>
</evidence>
<proteinExistence type="predicted"/>
<dbReference type="AlphaFoldDB" id="A0AAV2PZP6"/>
<protein>
    <recommendedName>
        <fullName evidence="4">Fibronectin type-III domain-containing protein</fullName>
    </recommendedName>
</protein>
<evidence type="ECO:0000256" key="1">
    <source>
        <dbReference type="SAM" id="SignalP"/>
    </source>
</evidence>
<feature type="signal peptide" evidence="1">
    <location>
        <begin position="1"/>
        <end position="28"/>
    </location>
</feature>
<reference evidence="2 3" key="1">
    <citation type="submission" date="2024-05" db="EMBL/GenBank/DDBJ databases">
        <authorList>
            <person name="Wallberg A."/>
        </authorList>
    </citation>
    <scope>NUCLEOTIDE SEQUENCE [LARGE SCALE GENOMIC DNA]</scope>
</reference>
<sequence length="226" mass="24473">LSVNIKMRYLFLTKYKLLFLMLTHGSCSEIGPTVEVVKIGDSYVGLQWSRDGDWAQVSNFTISLDGASCSDFSCESPTCFFNTQEYCQSLDPCTRYTFTITGGDVAADPVSVTTAPALRPSLTLDIKMNKVWIQWLGPSSLNNCSSIQAEVTTKLNGNLAGQQQVEVEPDQETTIQQGLDNCTTGVVTVDVVYLQDGLMTDVSGNATYQHYPGALAAAVVNIGPNS</sequence>